<dbReference type="InterPro" id="IPR011990">
    <property type="entry name" value="TPR-like_helical_dom_sf"/>
</dbReference>
<dbReference type="Proteomes" id="UP000001514">
    <property type="component" value="Unassembled WGS sequence"/>
</dbReference>
<dbReference type="AlphaFoldDB" id="D8SK79"/>
<accession>D8SK79</accession>
<dbReference type="Pfam" id="PF13041">
    <property type="entry name" value="PPR_2"/>
    <property type="match status" value="1"/>
</dbReference>
<dbReference type="InterPro" id="IPR002885">
    <property type="entry name" value="PPR_rpt"/>
</dbReference>
<dbReference type="PANTHER" id="PTHR47926">
    <property type="entry name" value="PENTATRICOPEPTIDE REPEAT-CONTAINING PROTEIN"/>
    <property type="match status" value="1"/>
</dbReference>
<dbReference type="InterPro" id="IPR046960">
    <property type="entry name" value="PPR_At4g14850-like_plant"/>
</dbReference>
<protein>
    <recommendedName>
        <fullName evidence="5">Pentacotripeptide-repeat region of PRORP domain-containing protein</fullName>
    </recommendedName>
</protein>
<dbReference type="NCBIfam" id="TIGR00756">
    <property type="entry name" value="PPR"/>
    <property type="match status" value="1"/>
</dbReference>
<proteinExistence type="predicted"/>
<reference evidence="3 4" key="1">
    <citation type="journal article" date="2011" name="Science">
        <title>The Selaginella genome identifies genetic changes associated with the evolution of vascular plants.</title>
        <authorList>
            <person name="Banks J.A."/>
            <person name="Nishiyama T."/>
            <person name="Hasebe M."/>
            <person name="Bowman J.L."/>
            <person name="Gribskov M."/>
            <person name="dePamphilis C."/>
            <person name="Albert V.A."/>
            <person name="Aono N."/>
            <person name="Aoyama T."/>
            <person name="Ambrose B.A."/>
            <person name="Ashton N.W."/>
            <person name="Axtell M.J."/>
            <person name="Barker E."/>
            <person name="Barker M.S."/>
            <person name="Bennetzen J.L."/>
            <person name="Bonawitz N.D."/>
            <person name="Chapple C."/>
            <person name="Cheng C."/>
            <person name="Correa L.G."/>
            <person name="Dacre M."/>
            <person name="DeBarry J."/>
            <person name="Dreyer I."/>
            <person name="Elias M."/>
            <person name="Engstrom E.M."/>
            <person name="Estelle M."/>
            <person name="Feng L."/>
            <person name="Finet C."/>
            <person name="Floyd S.K."/>
            <person name="Frommer W.B."/>
            <person name="Fujita T."/>
            <person name="Gramzow L."/>
            <person name="Gutensohn M."/>
            <person name="Harholt J."/>
            <person name="Hattori M."/>
            <person name="Heyl A."/>
            <person name="Hirai T."/>
            <person name="Hiwatashi Y."/>
            <person name="Ishikawa M."/>
            <person name="Iwata M."/>
            <person name="Karol K.G."/>
            <person name="Koehler B."/>
            <person name="Kolukisaoglu U."/>
            <person name="Kubo M."/>
            <person name="Kurata T."/>
            <person name="Lalonde S."/>
            <person name="Li K."/>
            <person name="Li Y."/>
            <person name="Litt A."/>
            <person name="Lyons E."/>
            <person name="Manning G."/>
            <person name="Maruyama T."/>
            <person name="Michael T.P."/>
            <person name="Mikami K."/>
            <person name="Miyazaki S."/>
            <person name="Morinaga S."/>
            <person name="Murata T."/>
            <person name="Mueller-Roeber B."/>
            <person name="Nelson D.R."/>
            <person name="Obara M."/>
            <person name="Oguri Y."/>
            <person name="Olmstead R.G."/>
            <person name="Onodera N."/>
            <person name="Petersen B.L."/>
            <person name="Pils B."/>
            <person name="Prigge M."/>
            <person name="Rensing S.A."/>
            <person name="Riano-Pachon D.M."/>
            <person name="Roberts A.W."/>
            <person name="Sato Y."/>
            <person name="Scheller H.V."/>
            <person name="Schulz B."/>
            <person name="Schulz C."/>
            <person name="Shakirov E.V."/>
            <person name="Shibagaki N."/>
            <person name="Shinohara N."/>
            <person name="Shippen D.E."/>
            <person name="Soerensen I."/>
            <person name="Sotooka R."/>
            <person name="Sugimoto N."/>
            <person name="Sugita M."/>
            <person name="Sumikawa N."/>
            <person name="Tanurdzic M."/>
            <person name="Theissen G."/>
            <person name="Ulvskov P."/>
            <person name="Wakazuki S."/>
            <person name="Weng J.K."/>
            <person name="Willats W.W."/>
            <person name="Wipf D."/>
            <person name="Wolf P.G."/>
            <person name="Yang L."/>
            <person name="Zimmer A.D."/>
            <person name="Zhu Q."/>
            <person name="Mitros T."/>
            <person name="Hellsten U."/>
            <person name="Loque D."/>
            <person name="Otillar R."/>
            <person name="Salamov A."/>
            <person name="Schmutz J."/>
            <person name="Shapiro H."/>
            <person name="Lindquist E."/>
            <person name="Lucas S."/>
            <person name="Rokhsar D."/>
            <person name="Grigoriev I.V."/>
        </authorList>
    </citation>
    <scope>NUCLEOTIDE SEQUENCE [LARGE SCALE GENOMIC DNA]</scope>
</reference>
<dbReference type="PROSITE" id="PS51375">
    <property type="entry name" value="PPR"/>
    <property type="match status" value="1"/>
</dbReference>
<dbReference type="GO" id="GO:0009451">
    <property type="term" value="P:RNA modification"/>
    <property type="evidence" value="ECO:0007669"/>
    <property type="project" value="InterPro"/>
</dbReference>
<dbReference type="Pfam" id="PF01535">
    <property type="entry name" value="PPR"/>
    <property type="match status" value="2"/>
</dbReference>
<dbReference type="eggNOG" id="KOG4197">
    <property type="taxonomic scope" value="Eukaryota"/>
</dbReference>
<dbReference type="EMBL" id="GL377624">
    <property type="protein sequence ID" value="EFJ15181.1"/>
    <property type="molecule type" value="Genomic_DNA"/>
</dbReference>
<dbReference type="InParanoid" id="D8SK79"/>
<gene>
    <name evidence="3" type="ORF">SELMODRAFT_118817</name>
</gene>
<dbReference type="KEGG" id="smo:SELMODRAFT_118817"/>
<evidence type="ECO:0008006" key="5">
    <source>
        <dbReference type="Google" id="ProtNLM"/>
    </source>
</evidence>
<dbReference type="HOGENOM" id="CLU_002706_0_0_1"/>
<keyword evidence="1" id="KW-0677">Repeat</keyword>
<feature type="repeat" description="PPR" evidence="2">
    <location>
        <begin position="36"/>
        <end position="70"/>
    </location>
</feature>
<dbReference type="PANTHER" id="PTHR47926:SF533">
    <property type="entry name" value="DYW DOMAIN-CONTAINING PROTEIN"/>
    <property type="match status" value="1"/>
</dbReference>
<dbReference type="GO" id="GO:0003723">
    <property type="term" value="F:RNA binding"/>
    <property type="evidence" value="ECO:0007669"/>
    <property type="project" value="InterPro"/>
</dbReference>
<dbReference type="FunFam" id="1.25.40.10:FF:000158">
    <property type="entry name" value="pentatricopeptide repeat-containing protein At2g33680"/>
    <property type="match status" value="1"/>
</dbReference>
<evidence type="ECO:0000313" key="3">
    <source>
        <dbReference type="EMBL" id="EFJ15181.1"/>
    </source>
</evidence>
<dbReference type="STRING" id="88036.D8SK79"/>
<evidence type="ECO:0000256" key="1">
    <source>
        <dbReference type="ARBA" id="ARBA00022737"/>
    </source>
</evidence>
<dbReference type="Gene3D" id="1.25.40.10">
    <property type="entry name" value="Tetratricopeptide repeat domain"/>
    <property type="match status" value="1"/>
</dbReference>
<dbReference type="OMA" id="PWIGEIN"/>
<organism evidence="4">
    <name type="scientific">Selaginella moellendorffii</name>
    <name type="common">Spikemoss</name>
    <dbReference type="NCBI Taxonomy" id="88036"/>
    <lineage>
        <taxon>Eukaryota</taxon>
        <taxon>Viridiplantae</taxon>
        <taxon>Streptophyta</taxon>
        <taxon>Embryophyta</taxon>
        <taxon>Tracheophyta</taxon>
        <taxon>Lycopodiopsida</taxon>
        <taxon>Selaginellales</taxon>
        <taxon>Selaginellaceae</taxon>
        <taxon>Selaginella</taxon>
    </lineage>
</organism>
<sequence length="209" mass="23028">MPRRNVVAWTAMITAYAQRARVDIFEGIFRRISQRTIFSWNSMVAAYAQNGHAVEAVMVFRAMALEGIAPDLIGFSTALTACSHGGLLATGWQIFVSMRCDYGLKPGKDHYRCMIDILGRSGRIIDAEELIHSMPFLPDEIAWASLLSSCKIHRNAAAGARAAAAALRFDAREPATFVLMQDLYAAASIKKEIADPWIGEINGELEEYG</sequence>
<dbReference type="Gramene" id="EFJ15181">
    <property type="protein sequence ID" value="EFJ15181"/>
    <property type="gene ID" value="SELMODRAFT_118817"/>
</dbReference>
<evidence type="ECO:0000256" key="2">
    <source>
        <dbReference type="PROSITE-ProRule" id="PRU00708"/>
    </source>
</evidence>
<name>D8SK79_SELML</name>
<dbReference type="GO" id="GO:0048731">
    <property type="term" value="P:system development"/>
    <property type="evidence" value="ECO:0007669"/>
    <property type="project" value="UniProtKB-ARBA"/>
</dbReference>
<keyword evidence="4" id="KW-1185">Reference proteome</keyword>
<evidence type="ECO:0000313" key="4">
    <source>
        <dbReference type="Proteomes" id="UP000001514"/>
    </source>
</evidence>